<gene>
    <name evidence="1" type="ORF">MVES_001352</name>
</gene>
<sequence length="635" mass="69339">MTPGAVCAALRSIERRVHTAALVGTAEKHVRSYAWPRPVRASNLDLDPRGVDYALFEPISDEYGTVHAETSRIAVLKAPPVALLHRLLHAHKYDEALRTLLQLHVLDTPLSALPEYNDAARWFAAHGRYADALHWIELAPACAGLSRQFRAAMQQAMQWLTRAPLTERSEHAVLQKACMYAASKGYIDALTIGMTHMYRYQLWPDEGPIAFWESVAQAYTGTAPKWQRLANRVYHALVRGGGHAHAEPWARLASAAAPDASTVDTLRPTRDPMLDARVSEALRAGNLAAARKLLLKARATPGVEILASLLCAAGRTVAVRDGARECATGQFLRPLRRAILQRNCALWYTALVRAREKEHDWLGALRVFRCRFVPVPGLDTHLLDAAERVCPPRTQTESHAAASLANSDARTAAHRTARVRLDTSAYLLGSVLRALVGCCAQDRALLYKLYAHTLSILRQPRLASARAFEAFIPALSAAHPAGFVGGERGTMPSMWDMLRDMHGLRVSPRAGTWTMFIQALVRDGTHTSWQLATAILARMGGNAPCALLPETLVLPTATLGVYTGVLQAVLPQNTAVLAQSRAAHRARTVRNMLDDAIARGNVDAKEARAYAPMQAQLAKLGDGGHSAEDWAGRGV</sequence>
<keyword evidence="2" id="KW-1185">Reference proteome</keyword>
<dbReference type="OrthoDB" id="3360377at2759"/>
<evidence type="ECO:0000313" key="2">
    <source>
        <dbReference type="Proteomes" id="UP000232875"/>
    </source>
</evidence>
<name>A0A2N1JF08_9BASI</name>
<proteinExistence type="predicted"/>
<protein>
    <submittedName>
        <fullName evidence="1">Uncharacterized protein</fullName>
    </submittedName>
</protein>
<dbReference type="Proteomes" id="UP000232875">
    <property type="component" value="Unassembled WGS sequence"/>
</dbReference>
<reference evidence="1 2" key="1">
    <citation type="submission" date="2017-10" db="EMBL/GenBank/DDBJ databases">
        <title>A novel species of cold-tolerant Malassezia isolated from bats.</title>
        <authorList>
            <person name="Lorch J.M."/>
            <person name="Palmer J.M."/>
            <person name="Vanderwolf K.J."/>
            <person name="Schmidt K.Z."/>
            <person name="Verant M.L."/>
            <person name="Weller T.J."/>
            <person name="Blehert D.S."/>
        </authorList>
    </citation>
    <scope>NUCLEOTIDE SEQUENCE [LARGE SCALE GENOMIC DNA]</scope>
    <source>
        <strain evidence="1 2">NWHC:44797-103</strain>
    </source>
</reference>
<accession>A0A2N1JF08</accession>
<evidence type="ECO:0000313" key="1">
    <source>
        <dbReference type="EMBL" id="PKI85096.1"/>
    </source>
</evidence>
<dbReference type="AlphaFoldDB" id="A0A2N1JF08"/>
<dbReference type="EMBL" id="KZ454988">
    <property type="protein sequence ID" value="PKI85096.1"/>
    <property type="molecule type" value="Genomic_DNA"/>
</dbReference>
<organism evidence="1 2">
    <name type="scientific">Malassezia vespertilionis</name>
    <dbReference type="NCBI Taxonomy" id="2020962"/>
    <lineage>
        <taxon>Eukaryota</taxon>
        <taxon>Fungi</taxon>
        <taxon>Dikarya</taxon>
        <taxon>Basidiomycota</taxon>
        <taxon>Ustilaginomycotina</taxon>
        <taxon>Malasseziomycetes</taxon>
        <taxon>Malasseziales</taxon>
        <taxon>Malasseziaceae</taxon>
        <taxon>Malassezia</taxon>
    </lineage>
</organism>